<evidence type="ECO:0000256" key="6">
    <source>
        <dbReference type="PROSITE-ProRule" id="PRU01026"/>
    </source>
</evidence>
<dbReference type="EMBL" id="JADDUC010000001">
    <property type="protein sequence ID" value="KAG0137230.1"/>
    <property type="molecule type" value="Genomic_DNA"/>
</dbReference>
<reference evidence="11" key="3">
    <citation type="submission" date="2022-01" db="EMBL/GenBank/DDBJ databases">
        <authorList>
            <person name="Rubenstein D.R."/>
        </authorList>
    </citation>
    <scope>NUCLEOTIDE SEQUENCE</scope>
    <source>
        <strain evidence="11">SS15</strain>
        <tissue evidence="11">Liver</tissue>
    </source>
</reference>
<dbReference type="InterPro" id="IPR020598">
    <property type="entry name" value="rRNA_Ade_methylase_Trfase_N"/>
</dbReference>
<keyword evidence="4 6" id="KW-0949">S-adenosyl-L-methionine</keyword>
<evidence type="ECO:0000256" key="8">
    <source>
        <dbReference type="SAM" id="MobiDB-lite"/>
    </source>
</evidence>
<comment type="subcellular location">
    <subcellularLocation>
        <location evidence="1">Mitochondrion</location>
    </subcellularLocation>
</comment>
<feature type="binding site" evidence="6">
    <location>
        <position position="60"/>
    </location>
    <ligand>
        <name>S-adenosyl-L-methionine</name>
        <dbReference type="ChEBI" id="CHEBI:59789"/>
    </ligand>
</feature>
<feature type="binding site" evidence="6">
    <location>
        <position position="166"/>
    </location>
    <ligand>
        <name>S-adenosyl-L-methionine</name>
        <dbReference type="ChEBI" id="CHEBI:59789"/>
    </ligand>
</feature>
<dbReference type="Proteomes" id="UP000618051">
    <property type="component" value="Unassembled WGS sequence"/>
</dbReference>
<evidence type="ECO:0000256" key="7">
    <source>
        <dbReference type="RuleBase" id="RU362106"/>
    </source>
</evidence>
<dbReference type="GO" id="GO:0003723">
    <property type="term" value="F:RNA binding"/>
    <property type="evidence" value="ECO:0007669"/>
    <property type="project" value="UniProtKB-UniRule"/>
</dbReference>
<comment type="similarity">
    <text evidence="6 7">Belongs to the class I-like SAM-binding methyltransferase superfamily. rRNA adenine N(6)-methyltransferase family.</text>
</comment>
<comment type="caution">
    <text evidence="10">The sequence shown here is derived from an EMBL/GenBank/DDBJ whole genome shotgun (WGS) entry which is preliminary data.</text>
</comment>
<dbReference type="PROSITE" id="PS51689">
    <property type="entry name" value="SAM_RNA_A_N6_MT"/>
    <property type="match status" value="1"/>
</dbReference>
<evidence type="ECO:0000256" key="4">
    <source>
        <dbReference type="ARBA" id="ARBA00022691"/>
    </source>
</evidence>
<proteinExistence type="inferred from homology"/>
<keyword evidence="3 6" id="KW-0808">Transferase</keyword>
<protein>
    <recommendedName>
        <fullName evidence="7">rRNA adenine N(6)-methyltransferase</fullName>
        <ecNumber evidence="7">2.1.1.-</ecNumber>
    </recommendedName>
</protein>
<reference evidence="11 12" key="2">
    <citation type="journal article" date="2021" name="J. Hered.">
        <title>Feather Gene Expression Elucidates the Developmental Basis of Plumage Iridescence in African Starlings.</title>
        <authorList>
            <person name="Rubenstein D.R."/>
            <person name="Corvelo A."/>
            <person name="MacManes M.D."/>
            <person name="Maia R."/>
            <person name="Narzisi G."/>
            <person name="Rousaki A."/>
            <person name="Vandenabeele P."/>
            <person name="Shawkey M.D."/>
            <person name="Solomon J."/>
        </authorList>
    </citation>
    <scope>NUCLEOTIDE SEQUENCE [LARGE SCALE GENOMIC DNA]</scope>
    <source>
        <strain evidence="11">SS15</strain>
    </source>
</reference>
<dbReference type="EC" id="2.1.1.-" evidence="7"/>
<keyword evidence="12" id="KW-1185">Reference proteome</keyword>
<feature type="compositionally biased region" description="Basic and acidic residues" evidence="8">
    <location>
        <begin position="553"/>
        <end position="564"/>
    </location>
</feature>
<dbReference type="OrthoDB" id="16079at2759"/>
<dbReference type="InterPro" id="IPR023165">
    <property type="entry name" value="rRNA_Ade_diMease-like_C"/>
</dbReference>
<evidence type="ECO:0000313" key="12">
    <source>
        <dbReference type="Proteomes" id="UP000618051"/>
    </source>
</evidence>
<dbReference type="SUPFAM" id="SSF53335">
    <property type="entry name" value="S-adenosyl-L-methionine-dependent methyltransferases"/>
    <property type="match status" value="2"/>
</dbReference>
<evidence type="ECO:0000313" key="10">
    <source>
        <dbReference type="EMBL" id="KAG0137230.1"/>
    </source>
</evidence>
<dbReference type="GO" id="GO:0000179">
    <property type="term" value="F:rRNA (adenine-N6,N6-)-dimethyltransferase activity"/>
    <property type="evidence" value="ECO:0007669"/>
    <property type="project" value="UniProtKB-UniRule"/>
</dbReference>
<feature type="binding site" evidence="6">
    <location>
        <position position="82"/>
    </location>
    <ligand>
        <name>S-adenosyl-L-methionine</name>
        <dbReference type="ChEBI" id="CHEBI:59789"/>
    </ligand>
</feature>
<feature type="domain" description="Ribosomal RNA adenine methylase transferase N-terminal" evidence="9">
    <location>
        <begin position="40"/>
        <end position="266"/>
    </location>
</feature>
<dbReference type="PANTHER" id="PTHR11727">
    <property type="entry name" value="DIMETHYLADENOSINE TRANSFERASE"/>
    <property type="match status" value="1"/>
</dbReference>
<keyword evidence="7" id="KW-0698">rRNA processing</keyword>
<dbReference type="GO" id="GO:0006391">
    <property type="term" value="P:transcription initiation at mitochondrial promoter"/>
    <property type="evidence" value="ECO:0007669"/>
    <property type="project" value="TreeGrafter"/>
</dbReference>
<dbReference type="PANTHER" id="PTHR11727:SF17">
    <property type="entry name" value="DIMETHYLADENOSINE TRANSFERASE 1, MITOCHONDRIAL"/>
    <property type="match status" value="1"/>
</dbReference>
<sequence length="629" mass="70990">MRKVAAFRLPPLPTIGEIIKLFRLKALKQLSQNFLLDLRLTDKIVKQAGELKNAHVCEVGPGPGGITRSILSAGVEQLLLIEKDARFIPGLQVGISTQWLKLEISLVNTHCGFCLLVYKQMLSEAAPGKVRIIHGDILTYKMEKAFPKHLKKNWEDEPPDIHIIGNLPFSVSTPLIIKWLENVSKRDGPFIYGRTQMTLTFQKEVGEFKFVKLLFNLWRLTANPGSNQRSRLSIMAQHLCTVENCFIIPGQAFVPKPESFALTFKPICKFGSKVAAISPKTPNKARIKAKNCRLADAMMVIFCHLLSACSLVEMSNWELRSQAVTVCNGEEKGGGENYLVEGSEDRSANYFTDYMKVALNGRSAMGVDVAVVHFTPLVQPKIQQPFELVEKVVQSVFQFRRKYCFRGIETLFPENGRLKRTEELMMTADVDPTLRPFQLSMSQFRNLCNAYRKINGPAQALDALLSESHLLPHFQQPDPVQSRHWVPLKSSGAGTASIVFVIIIITENIRFFDKNIRKDNQGSVKQRQQRNKNQEQKSTYNYVVLGKKNVSRRKQDIKVPKPDGTDADYFQSSDTSSRNAKDERALGYQTVQATNPPFPPPNFRDPKPFPMQSTGTNSVTNYTLRESII</sequence>
<reference evidence="10" key="1">
    <citation type="submission" date="2020-10" db="EMBL/GenBank/DDBJ databases">
        <title>Feather gene expression reveals the developmental basis of iridescence in African starlings.</title>
        <authorList>
            <person name="Rubenstein D.R."/>
        </authorList>
    </citation>
    <scope>NUCLEOTIDE SEQUENCE</scope>
    <source>
        <strain evidence="10">SS15</strain>
        <tissue evidence="10">Liver</tissue>
    </source>
</reference>
<feature type="binding site" evidence="6">
    <location>
        <position position="136"/>
    </location>
    <ligand>
        <name>S-adenosyl-L-methionine</name>
        <dbReference type="ChEBI" id="CHEBI:59789"/>
    </ligand>
</feature>
<evidence type="ECO:0000256" key="5">
    <source>
        <dbReference type="ARBA" id="ARBA00022884"/>
    </source>
</evidence>
<accession>A0A835P315</accession>
<evidence type="ECO:0000256" key="2">
    <source>
        <dbReference type="ARBA" id="ARBA00022603"/>
    </source>
</evidence>
<name>A0A835P315_9PASS</name>
<organism evidence="10">
    <name type="scientific">Lamprotornis superbus</name>
    <dbReference type="NCBI Taxonomy" id="245042"/>
    <lineage>
        <taxon>Eukaryota</taxon>
        <taxon>Metazoa</taxon>
        <taxon>Chordata</taxon>
        <taxon>Craniata</taxon>
        <taxon>Vertebrata</taxon>
        <taxon>Euteleostomi</taxon>
        <taxon>Archelosauria</taxon>
        <taxon>Archosauria</taxon>
        <taxon>Dinosauria</taxon>
        <taxon>Saurischia</taxon>
        <taxon>Theropoda</taxon>
        <taxon>Coelurosauria</taxon>
        <taxon>Aves</taxon>
        <taxon>Neognathae</taxon>
        <taxon>Neoaves</taxon>
        <taxon>Telluraves</taxon>
        <taxon>Australaves</taxon>
        <taxon>Passeriformes</taxon>
        <taxon>Sturnidae</taxon>
        <taxon>Lamprotornis</taxon>
    </lineage>
</organism>
<dbReference type="AlphaFoldDB" id="A0A835P315"/>
<feature type="region of interest" description="Disordered" evidence="8">
    <location>
        <begin position="551"/>
        <end position="582"/>
    </location>
</feature>
<evidence type="ECO:0000313" key="11">
    <source>
        <dbReference type="EMBL" id="KAI1240897.1"/>
    </source>
</evidence>
<dbReference type="SMART" id="SM00650">
    <property type="entry name" value="rADc"/>
    <property type="match status" value="1"/>
</dbReference>
<dbReference type="EMBL" id="JADDUC020000003">
    <property type="protein sequence ID" value="KAI1240897.1"/>
    <property type="molecule type" value="Genomic_DNA"/>
</dbReference>
<evidence type="ECO:0000256" key="3">
    <source>
        <dbReference type="ARBA" id="ARBA00022679"/>
    </source>
</evidence>
<feature type="binding site" evidence="6">
    <location>
        <position position="33"/>
    </location>
    <ligand>
        <name>S-adenosyl-L-methionine</name>
        <dbReference type="ChEBI" id="CHEBI:59789"/>
    </ligand>
</feature>
<dbReference type="GO" id="GO:0005759">
    <property type="term" value="C:mitochondrial matrix"/>
    <property type="evidence" value="ECO:0007669"/>
    <property type="project" value="TreeGrafter"/>
</dbReference>
<keyword evidence="5 6" id="KW-0694">RNA-binding</keyword>
<dbReference type="InterPro" id="IPR001737">
    <property type="entry name" value="KsgA/Erm"/>
</dbReference>
<dbReference type="GO" id="GO:0034246">
    <property type="term" value="F:mitochondrial transcription factor activity"/>
    <property type="evidence" value="ECO:0007669"/>
    <property type="project" value="TreeGrafter"/>
</dbReference>
<dbReference type="Pfam" id="PF00398">
    <property type="entry name" value="RrnaAD"/>
    <property type="match status" value="2"/>
</dbReference>
<feature type="binding site" evidence="6">
    <location>
        <position position="35"/>
    </location>
    <ligand>
        <name>S-adenosyl-L-methionine</name>
        <dbReference type="ChEBI" id="CHEBI:59789"/>
    </ligand>
</feature>
<gene>
    <name evidence="10" type="ORF">IHE44_000069</name>
    <name evidence="11" type="ORF">IHE44_0009345</name>
</gene>
<evidence type="ECO:0000259" key="9">
    <source>
        <dbReference type="SMART" id="SM00650"/>
    </source>
</evidence>
<dbReference type="InterPro" id="IPR029063">
    <property type="entry name" value="SAM-dependent_MTases_sf"/>
</dbReference>
<dbReference type="Gene3D" id="1.10.8.100">
    <property type="entry name" value="Ribosomal RNA adenine dimethylase-like, domain 2"/>
    <property type="match status" value="1"/>
</dbReference>
<evidence type="ECO:0000256" key="1">
    <source>
        <dbReference type="ARBA" id="ARBA00004173"/>
    </source>
</evidence>
<keyword evidence="2 6" id="KW-0489">Methyltransferase</keyword>
<dbReference type="Gene3D" id="3.40.50.150">
    <property type="entry name" value="Vaccinia Virus protein VP39"/>
    <property type="match status" value="1"/>
</dbReference>